<feature type="transmembrane region" description="Helical" evidence="6">
    <location>
        <begin position="281"/>
        <end position="307"/>
    </location>
</feature>
<accession>A0A9P1GY84</accession>
<feature type="transmembrane region" description="Helical" evidence="6">
    <location>
        <begin position="149"/>
        <end position="170"/>
    </location>
</feature>
<evidence type="ECO:0000256" key="3">
    <source>
        <dbReference type="ARBA" id="ARBA00022989"/>
    </source>
</evidence>
<feature type="transmembrane region" description="Helical" evidence="6">
    <location>
        <begin position="240"/>
        <end position="269"/>
    </location>
</feature>
<comment type="caution">
    <text evidence="8">The sequence shown here is derived from an EMBL/GenBank/DDBJ whole genome shotgun (WGS) entry which is preliminary data.</text>
</comment>
<reference evidence="8" key="1">
    <citation type="submission" date="2022-11" db="EMBL/GenBank/DDBJ databases">
        <authorList>
            <person name="Scott C."/>
            <person name="Bruce N."/>
        </authorList>
    </citation>
    <scope>NUCLEOTIDE SEQUENCE</scope>
</reference>
<evidence type="ECO:0000259" key="7">
    <source>
        <dbReference type="Pfam" id="PF20684"/>
    </source>
</evidence>
<evidence type="ECO:0000256" key="4">
    <source>
        <dbReference type="ARBA" id="ARBA00023136"/>
    </source>
</evidence>
<comment type="similarity">
    <text evidence="5">Belongs to the SAT4 family.</text>
</comment>
<feature type="transmembrane region" description="Helical" evidence="6">
    <location>
        <begin position="182"/>
        <end position="204"/>
    </location>
</feature>
<keyword evidence="2 6" id="KW-0812">Transmembrane</keyword>
<feature type="transmembrane region" description="Helical" evidence="6">
    <location>
        <begin position="26"/>
        <end position="51"/>
    </location>
</feature>
<keyword evidence="4 6" id="KW-0472">Membrane</keyword>
<evidence type="ECO:0000256" key="6">
    <source>
        <dbReference type="SAM" id="Phobius"/>
    </source>
</evidence>
<organism evidence="8 9">
    <name type="scientific">Parascedosporium putredinis</name>
    <dbReference type="NCBI Taxonomy" id="1442378"/>
    <lineage>
        <taxon>Eukaryota</taxon>
        <taxon>Fungi</taxon>
        <taxon>Dikarya</taxon>
        <taxon>Ascomycota</taxon>
        <taxon>Pezizomycotina</taxon>
        <taxon>Sordariomycetes</taxon>
        <taxon>Hypocreomycetidae</taxon>
        <taxon>Microascales</taxon>
        <taxon>Microascaceae</taxon>
        <taxon>Parascedosporium</taxon>
    </lineage>
</organism>
<proteinExistence type="inferred from homology"/>
<feature type="transmembrane region" description="Helical" evidence="6">
    <location>
        <begin position="63"/>
        <end position="82"/>
    </location>
</feature>
<dbReference type="AlphaFoldDB" id="A0A9P1GY84"/>
<evidence type="ECO:0000313" key="8">
    <source>
        <dbReference type="EMBL" id="CAI4212087.1"/>
    </source>
</evidence>
<dbReference type="PANTHER" id="PTHR33048:SF47">
    <property type="entry name" value="INTEGRAL MEMBRANE PROTEIN-RELATED"/>
    <property type="match status" value="1"/>
</dbReference>
<dbReference type="PANTHER" id="PTHR33048">
    <property type="entry name" value="PTH11-LIKE INTEGRAL MEMBRANE PROTEIN (AFU_ORTHOLOGUE AFUA_5G11245)"/>
    <property type="match status" value="1"/>
</dbReference>
<dbReference type="Pfam" id="PF20684">
    <property type="entry name" value="Fung_rhodopsin"/>
    <property type="match status" value="1"/>
</dbReference>
<dbReference type="EMBL" id="CALLCH030000003">
    <property type="protein sequence ID" value="CAI4212087.1"/>
    <property type="molecule type" value="Genomic_DNA"/>
</dbReference>
<keyword evidence="3 6" id="KW-1133">Transmembrane helix</keyword>
<protein>
    <recommendedName>
        <fullName evidence="7">Rhodopsin domain-containing protein</fullName>
    </recommendedName>
</protein>
<name>A0A9P1GY84_9PEZI</name>
<sequence>MESAELVARAWAPGTDFPDPIQVDGLYHVGLSIICILWTLAFIIVSLRIWGRWGAKQLGVDDALILAAMAVNTGWFYTLIMWQRVGGQMGRDCAHGAKRVKSAATEARETATNMGIMVTDVKTKYVGIHYWNVPTLTHEQQVAAKLYEWLIILLYHPVLGFVKASVLCFDQKFTGIKKSMRYTVYALQAVNAGCMISIFSVTLFQCTPISRNWDPTFKRNCIDNISFNYAYNAIVIVTDIAIALLSVFALGIIVTVISCVRLILLVNWFNQFYKGLGGKDLYYSVGWAISPIESNLAIIAASMPALWPLFRRWFPNFFSALSTSYPAASHPTTGNRVTAFRSQLSRPQGATQIDDDANDAFMMKSMHTKVHADGRPTTPTGSQDGIMDYKNGIMRTTNVEVEYETSSKGEREYSDDRDEYVRKKVVYAV</sequence>
<evidence type="ECO:0000256" key="1">
    <source>
        <dbReference type="ARBA" id="ARBA00004141"/>
    </source>
</evidence>
<dbReference type="InterPro" id="IPR052337">
    <property type="entry name" value="SAT4-like"/>
</dbReference>
<evidence type="ECO:0000256" key="2">
    <source>
        <dbReference type="ARBA" id="ARBA00022692"/>
    </source>
</evidence>
<keyword evidence="9" id="KW-1185">Reference proteome</keyword>
<dbReference type="InterPro" id="IPR049326">
    <property type="entry name" value="Rhodopsin_dom_fungi"/>
</dbReference>
<dbReference type="GO" id="GO:0016020">
    <property type="term" value="C:membrane"/>
    <property type="evidence" value="ECO:0007669"/>
    <property type="project" value="UniProtKB-SubCell"/>
</dbReference>
<comment type="subcellular location">
    <subcellularLocation>
        <location evidence="1">Membrane</location>
        <topology evidence="1">Multi-pass membrane protein</topology>
    </subcellularLocation>
</comment>
<dbReference type="OrthoDB" id="5283415at2759"/>
<dbReference type="Proteomes" id="UP000838763">
    <property type="component" value="Unassembled WGS sequence"/>
</dbReference>
<gene>
    <name evidence="8" type="ORF">PPNO1_LOCUS1857</name>
</gene>
<feature type="domain" description="Rhodopsin" evidence="7">
    <location>
        <begin position="47"/>
        <end position="245"/>
    </location>
</feature>
<evidence type="ECO:0000313" key="9">
    <source>
        <dbReference type="Proteomes" id="UP000838763"/>
    </source>
</evidence>
<evidence type="ECO:0000256" key="5">
    <source>
        <dbReference type="ARBA" id="ARBA00038359"/>
    </source>
</evidence>